<dbReference type="Proteomes" id="UP001244011">
    <property type="component" value="Unassembled WGS sequence"/>
</dbReference>
<name>A0AAJ0FCU7_9PEZI</name>
<comment type="caution">
    <text evidence="2">The sequence shown here is derived from an EMBL/GenBank/DDBJ whole genome shotgun (WGS) entry which is preliminary data.</text>
</comment>
<evidence type="ECO:0000313" key="3">
    <source>
        <dbReference type="Proteomes" id="UP001244011"/>
    </source>
</evidence>
<feature type="compositionally biased region" description="Polar residues" evidence="1">
    <location>
        <begin position="1"/>
        <end position="14"/>
    </location>
</feature>
<dbReference type="RefSeq" id="XP_060278705.1">
    <property type="nucleotide sequence ID" value="XM_060429209.1"/>
</dbReference>
<proteinExistence type="predicted"/>
<feature type="region of interest" description="Disordered" evidence="1">
    <location>
        <begin position="1"/>
        <end position="22"/>
    </location>
</feature>
<dbReference type="GeneID" id="85312396"/>
<evidence type="ECO:0000256" key="1">
    <source>
        <dbReference type="SAM" id="MobiDB-lite"/>
    </source>
</evidence>
<protein>
    <submittedName>
        <fullName evidence="2">Uncharacterized protein</fullName>
    </submittedName>
</protein>
<reference evidence="2" key="1">
    <citation type="submission" date="2023-06" db="EMBL/GenBank/DDBJ databases">
        <title>Genome-scale phylogeny and comparative genomics of the fungal order Sordariales.</title>
        <authorList>
            <consortium name="Lawrence Berkeley National Laboratory"/>
            <person name="Hensen N."/>
            <person name="Bonometti L."/>
            <person name="Westerberg I."/>
            <person name="Brannstrom I.O."/>
            <person name="Guillou S."/>
            <person name="Cros-Aarteil S."/>
            <person name="Calhoun S."/>
            <person name="Haridas S."/>
            <person name="Kuo A."/>
            <person name="Mondo S."/>
            <person name="Pangilinan J."/>
            <person name="Riley R."/>
            <person name="Labutti K."/>
            <person name="Andreopoulos B."/>
            <person name="Lipzen A."/>
            <person name="Chen C."/>
            <person name="Yanf M."/>
            <person name="Daum C."/>
            <person name="Ng V."/>
            <person name="Clum A."/>
            <person name="Steindorff A."/>
            <person name="Ohm R."/>
            <person name="Martin F."/>
            <person name="Silar P."/>
            <person name="Natvig D."/>
            <person name="Lalanne C."/>
            <person name="Gautier V."/>
            <person name="Ament-Velasquez S.L."/>
            <person name="Kruys A."/>
            <person name="Hutchinson M.I."/>
            <person name="Powell A.J."/>
            <person name="Barry K."/>
            <person name="Miller A.N."/>
            <person name="Grigoriev I.V."/>
            <person name="Debuchy R."/>
            <person name="Gladieux P."/>
            <person name="Thoren M.H."/>
            <person name="Johannesson H."/>
        </authorList>
    </citation>
    <scope>NUCLEOTIDE SEQUENCE</scope>
    <source>
        <strain evidence="2">8032-3</strain>
    </source>
</reference>
<dbReference type="EMBL" id="MU839036">
    <property type="protein sequence ID" value="KAK1762492.1"/>
    <property type="molecule type" value="Genomic_DNA"/>
</dbReference>
<evidence type="ECO:0000313" key="2">
    <source>
        <dbReference type="EMBL" id="KAK1762492.1"/>
    </source>
</evidence>
<gene>
    <name evidence="2" type="ORF">QBC33DRAFT_551699</name>
</gene>
<sequence length="161" mass="16994">MSENTGQGGATNPTLPRDGMRGRTDAVQMIVPGDPMADCTMRIYLGSPTVPGLIRDMTGAELGVTDGVQHVVLPNGSHLVPGPSLHIGGFTEEGIDRALPPGTEMAAALRTGNTYRKEKAGEWVPRSCVSFLVPADPGAGVVLELTIGRELGNKIRDKLYM</sequence>
<keyword evidence="3" id="KW-1185">Reference proteome</keyword>
<accession>A0AAJ0FCU7</accession>
<dbReference type="AlphaFoldDB" id="A0AAJ0FCU7"/>
<organism evidence="2 3">
    <name type="scientific">Phialemonium atrogriseum</name>
    <dbReference type="NCBI Taxonomy" id="1093897"/>
    <lineage>
        <taxon>Eukaryota</taxon>
        <taxon>Fungi</taxon>
        <taxon>Dikarya</taxon>
        <taxon>Ascomycota</taxon>
        <taxon>Pezizomycotina</taxon>
        <taxon>Sordariomycetes</taxon>
        <taxon>Sordariomycetidae</taxon>
        <taxon>Cephalothecales</taxon>
        <taxon>Cephalothecaceae</taxon>
        <taxon>Phialemonium</taxon>
    </lineage>
</organism>